<feature type="region of interest" description="Disordered" evidence="1">
    <location>
        <begin position="1"/>
        <end position="21"/>
    </location>
</feature>
<accession>A0A135LRA1</accession>
<dbReference type="GeneID" id="63712515"/>
<evidence type="ECO:0000313" key="3">
    <source>
        <dbReference type="Proteomes" id="UP000070168"/>
    </source>
</evidence>
<dbReference type="STRING" id="5078.A0A135LRA1"/>
<dbReference type="Proteomes" id="UP000070168">
    <property type="component" value="Unassembled WGS sequence"/>
</dbReference>
<dbReference type="EMBL" id="LHQR01000030">
    <property type="protein sequence ID" value="KXG51490.1"/>
    <property type="molecule type" value="Genomic_DNA"/>
</dbReference>
<dbReference type="AlphaFoldDB" id="A0A135LRA1"/>
<evidence type="ECO:0000256" key="1">
    <source>
        <dbReference type="SAM" id="MobiDB-lite"/>
    </source>
</evidence>
<gene>
    <name evidence="2" type="ORF">PGRI_095020</name>
</gene>
<comment type="caution">
    <text evidence="2">The sequence shown here is derived from an EMBL/GenBank/DDBJ whole genome shotgun (WGS) entry which is preliminary data.</text>
</comment>
<keyword evidence="3" id="KW-1185">Reference proteome</keyword>
<evidence type="ECO:0000313" key="2">
    <source>
        <dbReference type="EMBL" id="KXG51490.1"/>
    </source>
</evidence>
<name>A0A135LRA1_PENPA</name>
<organism evidence="2 3">
    <name type="scientific">Penicillium patulum</name>
    <name type="common">Penicillium griseofulvum</name>
    <dbReference type="NCBI Taxonomy" id="5078"/>
    <lineage>
        <taxon>Eukaryota</taxon>
        <taxon>Fungi</taxon>
        <taxon>Dikarya</taxon>
        <taxon>Ascomycota</taxon>
        <taxon>Pezizomycotina</taxon>
        <taxon>Eurotiomycetes</taxon>
        <taxon>Eurotiomycetidae</taxon>
        <taxon>Eurotiales</taxon>
        <taxon>Aspergillaceae</taxon>
        <taxon>Penicillium</taxon>
    </lineage>
</organism>
<dbReference type="RefSeq" id="XP_040650026.1">
    <property type="nucleotide sequence ID" value="XM_040797215.1"/>
</dbReference>
<sequence>MPSKEHGAATGTLASEVSKQLGRMGPNVENEIVAFSGSGIRAEGRGKEADFAWGPQVPPDAVDDSGSVTVAVEVAVSQKPTMLKRDIDYWLSPTAGNANLVIAVKVGRSDPEVSIELWRQADRGAHRTQHTIIKKVNSRVIILGDEVTIPFKDLLGRERSAPGEIDVTITKEQLERVARAIWSQQRF</sequence>
<dbReference type="OMA" id="AYIKIDT"/>
<protein>
    <submittedName>
        <fullName evidence="2">Uncharacterized protein</fullName>
    </submittedName>
</protein>
<reference evidence="2 3" key="1">
    <citation type="journal article" date="2016" name="BMC Genomics">
        <title>Genome sequencing and secondary metabolism of the postharvest pathogen Penicillium griseofulvum.</title>
        <authorList>
            <person name="Banani H."/>
            <person name="Marcet-Houben M."/>
            <person name="Ballester A.R."/>
            <person name="Abbruscato P."/>
            <person name="Gonzalez-Candelas L."/>
            <person name="Gabaldon T."/>
            <person name="Spadaro D."/>
        </authorList>
    </citation>
    <scope>NUCLEOTIDE SEQUENCE [LARGE SCALE GENOMIC DNA]</scope>
    <source>
        <strain evidence="2 3">PG3</strain>
    </source>
</reference>
<dbReference type="OrthoDB" id="76567at2759"/>
<proteinExistence type="predicted"/>